<dbReference type="GeneID" id="19046567"/>
<dbReference type="InterPro" id="IPR036714">
    <property type="entry name" value="SDH_sf"/>
</dbReference>
<evidence type="ECO:0008006" key="4">
    <source>
        <dbReference type="Google" id="ProtNLM"/>
    </source>
</evidence>
<keyword evidence="1" id="KW-0143">Chaperone</keyword>
<dbReference type="Proteomes" id="UP000013827">
    <property type="component" value="Unassembled WGS sequence"/>
</dbReference>
<proteinExistence type="predicted"/>
<dbReference type="PaxDb" id="2903-EOD29218"/>
<sequence>MLRRSSRLAPIARRALPAAVRLPARAVAGSAAGNQQATADSGKFDALDKRRRQLLYRSKQRGWLEMDIMLGGWARRPCPGRRRLPDVPPHPPHSTPALTQFAEIIEMENPDLYCWLTGQQDVPDDISNPLLRTLCAELKESYAPKATLRSTGSFEGKVWE</sequence>
<dbReference type="GO" id="GO:0034553">
    <property type="term" value="P:mitochondrial respiratory chain complex II assembly"/>
    <property type="evidence" value="ECO:0007669"/>
    <property type="project" value="TreeGrafter"/>
</dbReference>
<dbReference type="InterPro" id="IPR005631">
    <property type="entry name" value="SDH"/>
</dbReference>
<keyword evidence="3" id="KW-1185">Reference proteome</keyword>
<dbReference type="Gene3D" id="1.10.150.250">
    <property type="entry name" value="Flavinator of succinate dehydrogenase"/>
    <property type="match status" value="1"/>
</dbReference>
<name>A0A0D3K0D3_EMIH1</name>
<dbReference type="GO" id="GO:0006121">
    <property type="term" value="P:mitochondrial electron transport, succinate to ubiquinone"/>
    <property type="evidence" value="ECO:0007669"/>
    <property type="project" value="TreeGrafter"/>
</dbReference>
<evidence type="ECO:0000313" key="2">
    <source>
        <dbReference type="EnsemblProtists" id="EOD29218"/>
    </source>
</evidence>
<organism evidence="2 3">
    <name type="scientific">Emiliania huxleyi (strain CCMP1516)</name>
    <dbReference type="NCBI Taxonomy" id="280463"/>
    <lineage>
        <taxon>Eukaryota</taxon>
        <taxon>Haptista</taxon>
        <taxon>Haptophyta</taxon>
        <taxon>Prymnesiophyceae</taxon>
        <taxon>Isochrysidales</taxon>
        <taxon>Noelaerhabdaceae</taxon>
        <taxon>Emiliania</taxon>
    </lineage>
</organism>
<dbReference type="Pfam" id="PF03937">
    <property type="entry name" value="Sdh5"/>
    <property type="match status" value="1"/>
</dbReference>
<reference evidence="2" key="2">
    <citation type="submission" date="2024-10" db="UniProtKB">
        <authorList>
            <consortium name="EnsemblProtists"/>
        </authorList>
    </citation>
    <scope>IDENTIFICATION</scope>
</reference>
<dbReference type="RefSeq" id="XP_005781647.1">
    <property type="nucleotide sequence ID" value="XM_005781590.1"/>
</dbReference>
<dbReference type="PANTHER" id="PTHR12469">
    <property type="entry name" value="PROTEIN EMI5 HOMOLOG, MITOCHONDRIAL"/>
    <property type="match status" value="1"/>
</dbReference>
<protein>
    <recommendedName>
        <fullName evidence="4">Succinate dehydrogenase assembly factor 2, mitochondrial</fullName>
    </recommendedName>
</protein>
<dbReference type="GO" id="GO:0006099">
    <property type="term" value="P:tricarboxylic acid cycle"/>
    <property type="evidence" value="ECO:0007669"/>
    <property type="project" value="TreeGrafter"/>
</dbReference>
<dbReference type="EnsemblProtists" id="EOD29218">
    <property type="protein sequence ID" value="EOD29218"/>
    <property type="gene ID" value="EMIHUDRAFT_434617"/>
</dbReference>
<evidence type="ECO:0000313" key="3">
    <source>
        <dbReference type="Proteomes" id="UP000013827"/>
    </source>
</evidence>
<dbReference type="STRING" id="2903.R1D1K9"/>
<accession>A0A0D3K0D3</accession>
<dbReference type="SUPFAM" id="SSF109910">
    <property type="entry name" value="YgfY-like"/>
    <property type="match status" value="1"/>
</dbReference>
<dbReference type="KEGG" id="ehx:EMIHUDRAFT_434617"/>
<dbReference type="PANTHER" id="PTHR12469:SF2">
    <property type="entry name" value="SUCCINATE DEHYDROGENASE ASSEMBLY FACTOR 2, MITOCHONDRIAL"/>
    <property type="match status" value="1"/>
</dbReference>
<dbReference type="AlphaFoldDB" id="A0A0D3K0D3"/>
<dbReference type="OMA" id="WLEMDIM"/>
<evidence type="ECO:0000256" key="1">
    <source>
        <dbReference type="ARBA" id="ARBA00023186"/>
    </source>
</evidence>
<reference evidence="3" key="1">
    <citation type="journal article" date="2013" name="Nature">
        <title>Pan genome of the phytoplankton Emiliania underpins its global distribution.</title>
        <authorList>
            <person name="Read B.A."/>
            <person name="Kegel J."/>
            <person name="Klute M.J."/>
            <person name="Kuo A."/>
            <person name="Lefebvre S.C."/>
            <person name="Maumus F."/>
            <person name="Mayer C."/>
            <person name="Miller J."/>
            <person name="Monier A."/>
            <person name="Salamov A."/>
            <person name="Young J."/>
            <person name="Aguilar M."/>
            <person name="Claverie J.M."/>
            <person name="Frickenhaus S."/>
            <person name="Gonzalez K."/>
            <person name="Herman E.K."/>
            <person name="Lin Y.C."/>
            <person name="Napier J."/>
            <person name="Ogata H."/>
            <person name="Sarno A.F."/>
            <person name="Shmutz J."/>
            <person name="Schroeder D."/>
            <person name="de Vargas C."/>
            <person name="Verret F."/>
            <person name="von Dassow P."/>
            <person name="Valentin K."/>
            <person name="Van de Peer Y."/>
            <person name="Wheeler G."/>
            <person name="Dacks J.B."/>
            <person name="Delwiche C.F."/>
            <person name="Dyhrman S.T."/>
            <person name="Glockner G."/>
            <person name="John U."/>
            <person name="Richards T."/>
            <person name="Worden A.Z."/>
            <person name="Zhang X."/>
            <person name="Grigoriev I.V."/>
            <person name="Allen A.E."/>
            <person name="Bidle K."/>
            <person name="Borodovsky M."/>
            <person name="Bowler C."/>
            <person name="Brownlee C."/>
            <person name="Cock J.M."/>
            <person name="Elias M."/>
            <person name="Gladyshev V.N."/>
            <person name="Groth M."/>
            <person name="Guda C."/>
            <person name="Hadaegh A."/>
            <person name="Iglesias-Rodriguez M.D."/>
            <person name="Jenkins J."/>
            <person name="Jones B.M."/>
            <person name="Lawson T."/>
            <person name="Leese F."/>
            <person name="Lindquist E."/>
            <person name="Lobanov A."/>
            <person name="Lomsadze A."/>
            <person name="Malik S.B."/>
            <person name="Marsh M.E."/>
            <person name="Mackinder L."/>
            <person name="Mock T."/>
            <person name="Mueller-Roeber B."/>
            <person name="Pagarete A."/>
            <person name="Parker M."/>
            <person name="Probert I."/>
            <person name="Quesneville H."/>
            <person name="Raines C."/>
            <person name="Rensing S.A."/>
            <person name="Riano-Pachon D.M."/>
            <person name="Richier S."/>
            <person name="Rokitta S."/>
            <person name="Shiraiwa Y."/>
            <person name="Soanes D.M."/>
            <person name="van der Giezen M."/>
            <person name="Wahlund T.M."/>
            <person name="Williams B."/>
            <person name="Wilson W."/>
            <person name="Wolfe G."/>
            <person name="Wurch L.L."/>
        </authorList>
    </citation>
    <scope>NUCLEOTIDE SEQUENCE</scope>
</reference>
<dbReference type="HOGENOM" id="CLU_1655478_0_0_1"/>
<dbReference type="eggNOG" id="KOG3326">
    <property type="taxonomic scope" value="Eukaryota"/>
</dbReference>
<dbReference type="GO" id="GO:0005739">
    <property type="term" value="C:mitochondrion"/>
    <property type="evidence" value="ECO:0007669"/>
    <property type="project" value="TreeGrafter"/>
</dbReference>